<evidence type="ECO:0000256" key="16">
    <source>
        <dbReference type="PIRSR" id="PIRSR006769-3"/>
    </source>
</evidence>
<evidence type="ECO:0000256" key="9">
    <source>
        <dbReference type="ARBA" id="ARBA00022833"/>
    </source>
</evidence>
<dbReference type="PIRSF" id="PIRSF006769">
    <property type="entry name" value="RibD"/>
    <property type="match status" value="1"/>
</dbReference>
<dbReference type="InterPro" id="IPR050765">
    <property type="entry name" value="Riboflavin_Biosynth_HTPR"/>
</dbReference>
<dbReference type="EC" id="3.5.4.26" evidence="13"/>
<feature type="binding site" evidence="15">
    <location>
        <begin position="297"/>
        <end position="303"/>
    </location>
    <ligand>
        <name>NADP(+)</name>
        <dbReference type="ChEBI" id="CHEBI:58349"/>
    </ligand>
</feature>
<evidence type="ECO:0000256" key="12">
    <source>
        <dbReference type="ARBA" id="ARBA00023268"/>
    </source>
</evidence>
<dbReference type="CDD" id="cd01284">
    <property type="entry name" value="Riboflavin_deaminase-reductase"/>
    <property type="match status" value="1"/>
</dbReference>
<reference evidence="19" key="1">
    <citation type="submission" date="2016-10" db="EMBL/GenBank/DDBJ databases">
        <authorList>
            <person name="Varghese N."/>
            <person name="Submissions S."/>
        </authorList>
    </citation>
    <scope>NUCLEOTIDE SEQUENCE [LARGE SCALE GENOMIC DNA]</scope>
    <source>
        <strain evidence="19">Nm10</strain>
    </source>
</reference>
<dbReference type="Pfam" id="PF00383">
    <property type="entry name" value="dCMP_cyt_deam_1"/>
    <property type="match status" value="1"/>
</dbReference>
<comment type="similarity">
    <text evidence="5 13">In the C-terminal section; belongs to the HTP reductase family.</text>
</comment>
<keyword evidence="10 13" id="KW-0521">NADP</keyword>
<evidence type="ECO:0000256" key="15">
    <source>
        <dbReference type="PIRSR" id="PIRSR006769-2"/>
    </source>
</evidence>
<protein>
    <recommendedName>
        <fullName evidence="13">Riboflavin biosynthesis protein RibD</fullName>
    </recommendedName>
    <domain>
        <recommendedName>
            <fullName evidence="13">Diaminohydroxyphosphoribosylaminopyrimidine deaminase</fullName>
            <shortName evidence="13">DRAP deaminase</shortName>
            <ecNumber evidence="13">3.5.4.26</ecNumber>
        </recommendedName>
        <alternativeName>
            <fullName evidence="13">Riboflavin-specific deaminase</fullName>
        </alternativeName>
    </domain>
    <domain>
        <recommendedName>
            <fullName evidence="13">5-amino-6-(5-phosphoribosylamino)uracil reductase</fullName>
            <ecNumber evidence="13">1.1.1.193</ecNumber>
        </recommendedName>
        <alternativeName>
            <fullName evidence="13">HTP reductase</fullName>
        </alternativeName>
    </domain>
</protein>
<keyword evidence="11 13" id="KW-0560">Oxidoreductase</keyword>
<dbReference type="GO" id="GO:0008835">
    <property type="term" value="F:diaminohydroxyphosphoribosylaminopyrimidine deaminase activity"/>
    <property type="evidence" value="ECO:0007669"/>
    <property type="project" value="UniProtKB-EC"/>
</dbReference>
<dbReference type="FunFam" id="3.40.140.10:FF:000025">
    <property type="entry name" value="Riboflavin biosynthesis protein RibD"/>
    <property type="match status" value="1"/>
</dbReference>
<feature type="binding site" evidence="15">
    <location>
        <position position="210"/>
    </location>
    <ligand>
        <name>substrate</name>
    </ligand>
</feature>
<evidence type="ECO:0000256" key="10">
    <source>
        <dbReference type="ARBA" id="ARBA00022857"/>
    </source>
</evidence>
<feature type="binding site" evidence="15">
    <location>
        <position position="173"/>
    </location>
    <ligand>
        <name>NADP(+)</name>
        <dbReference type="ChEBI" id="CHEBI:58349"/>
    </ligand>
</feature>
<feature type="active site" description="Proton donor" evidence="14">
    <location>
        <position position="55"/>
    </location>
</feature>
<dbReference type="InterPro" id="IPR016193">
    <property type="entry name" value="Cytidine_deaminase-like"/>
</dbReference>
<gene>
    <name evidence="18" type="ORF">SAMN05216406_10577</name>
</gene>
<dbReference type="Proteomes" id="UP000182882">
    <property type="component" value="Unassembled WGS sequence"/>
</dbReference>
<dbReference type="PANTHER" id="PTHR38011:SF7">
    <property type="entry name" value="2,5-DIAMINO-6-RIBOSYLAMINO-4(3H)-PYRIMIDINONE 5'-PHOSPHATE REDUCTASE"/>
    <property type="match status" value="1"/>
</dbReference>
<evidence type="ECO:0000256" key="3">
    <source>
        <dbReference type="ARBA" id="ARBA00004910"/>
    </source>
</evidence>
<dbReference type="SUPFAM" id="SSF53927">
    <property type="entry name" value="Cytidine deaminase-like"/>
    <property type="match status" value="1"/>
</dbReference>
<comment type="similarity">
    <text evidence="4 13">In the N-terminal section; belongs to the cytidine and deoxycytidylate deaminase family.</text>
</comment>
<dbReference type="NCBIfam" id="TIGR00326">
    <property type="entry name" value="eubact_ribD"/>
    <property type="match status" value="1"/>
</dbReference>
<evidence type="ECO:0000256" key="2">
    <source>
        <dbReference type="ARBA" id="ARBA00004882"/>
    </source>
</evidence>
<evidence type="ECO:0000259" key="17">
    <source>
        <dbReference type="PROSITE" id="PS51747"/>
    </source>
</evidence>
<evidence type="ECO:0000256" key="1">
    <source>
        <dbReference type="ARBA" id="ARBA00002151"/>
    </source>
</evidence>
<accession>A0A1H2DSS4</accession>
<dbReference type="Gene3D" id="3.40.140.10">
    <property type="entry name" value="Cytidine Deaminase, domain 2"/>
    <property type="match status" value="1"/>
</dbReference>
<dbReference type="GO" id="GO:0008703">
    <property type="term" value="F:5-amino-6-(5-phosphoribosylamino)uracil reductase activity"/>
    <property type="evidence" value="ECO:0007669"/>
    <property type="project" value="UniProtKB-EC"/>
</dbReference>
<dbReference type="GO" id="GO:0008270">
    <property type="term" value="F:zinc ion binding"/>
    <property type="evidence" value="ECO:0007669"/>
    <property type="project" value="InterPro"/>
</dbReference>
<evidence type="ECO:0000256" key="8">
    <source>
        <dbReference type="ARBA" id="ARBA00022801"/>
    </source>
</evidence>
<feature type="binding site" evidence="15">
    <location>
        <position position="171"/>
    </location>
    <ligand>
        <name>substrate</name>
    </ligand>
</feature>
<feature type="binding site" evidence="16">
    <location>
        <position position="78"/>
    </location>
    <ligand>
        <name>Zn(2+)</name>
        <dbReference type="ChEBI" id="CHEBI:29105"/>
        <note>catalytic</note>
    </ligand>
</feature>
<dbReference type="EC" id="1.1.1.193" evidence="13"/>
<dbReference type="InterPro" id="IPR024072">
    <property type="entry name" value="DHFR-like_dom_sf"/>
</dbReference>
<comment type="function">
    <text evidence="1 13">Converts 2,5-diamino-6-(ribosylamino)-4(3h)-pyrimidinone 5'-phosphate into 5-amino-6-(ribosylamino)-2,4(1h,3h)-pyrimidinedione 5'-phosphate.</text>
</comment>
<evidence type="ECO:0000256" key="13">
    <source>
        <dbReference type="PIRNR" id="PIRNR006769"/>
    </source>
</evidence>
<dbReference type="NCBIfam" id="TIGR00227">
    <property type="entry name" value="ribD_Cterm"/>
    <property type="match status" value="1"/>
</dbReference>
<comment type="cofactor">
    <cofactor evidence="13 16">
        <name>Zn(2+)</name>
        <dbReference type="ChEBI" id="CHEBI:29105"/>
    </cofactor>
    <text evidence="13 16">Binds 1 zinc ion.</text>
</comment>
<dbReference type="InterPro" id="IPR002734">
    <property type="entry name" value="RibDG_C"/>
</dbReference>
<dbReference type="InterPro" id="IPR016192">
    <property type="entry name" value="APOBEC/CMP_deaminase_Zn-bd"/>
</dbReference>
<comment type="catalytic activity">
    <reaction evidence="13">
        <text>2,5-diamino-6-hydroxy-4-(5-phosphoribosylamino)-pyrimidine + H2O + H(+) = 5-amino-6-(5-phospho-D-ribosylamino)uracil + NH4(+)</text>
        <dbReference type="Rhea" id="RHEA:21868"/>
        <dbReference type="ChEBI" id="CHEBI:15377"/>
        <dbReference type="ChEBI" id="CHEBI:15378"/>
        <dbReference type="ChEBI" id="CHEBI:28938"/>
        <dbReference type="ChEBI" id="CHEBI:58453"/>
        <dbReference type="ChEBI" id="CHEBI:58614"/>
        <dbReference type="EC" id="3.5.4.26"/>
    </reaction>
</comment>
<evidence type="ECO:0000313" key="18">
    <source>
        <dbReference type="EMBL" id="SDT85866.1"/>
    </source>
</evidence>
<evidence type="ECO:0000256" key="6">
    <source>
        <dbReference type="ARBA" id="ARBA00022619"/>
    </source>
</evidence>
<feature type="binding site" evidence="15">
    <location>
        <position position="207"/>
    </location>
    <ligand>
        <name>substrate</name>
    </ligand>
</feature>
<feature type="binding site" evidence="15">
    <location>
        <position position="199"/>
    </location>
    <ligand>
        <name>NADP(+)</name>
        <dbReference type="ChEBI" id="CHEBI:58349"/>
    </ligand>
</feature>
<dbReference type="UniPathway" id="UPA00275">
    <property type="reaction ID" value="UER00401"/>
</dbReference>
<evidence type="ECO:0000256" key="14">
    <source>
        <dbReference type="PIRSR" id="PIRSR006769-1"/>
    </source>
</evidence>
<evidence type="ECO:0000256" key="5">
    <source>
        <dbReference type="ARBA" id="ARBA00007417"/>
    </source>
</evidence>
<dbReference type="InterPro" id="IPR011549">
    <property type="entry name" value="RibD_C"/>
</dbReference>
<sequence length="369" mass="40249">MFSSVDYAFMSYALRLAEKGLYSTTPNPRVGCVLTLHDRIIGSGWHEKAGQPHAEINALASASEAARGATAYITLEPCSHYGRTPPCVNALIDAGITKAIIAMEDPNPMVSGRGCALLEQAGVTVQTGLLQAQAQALNTGFMTRMMHKKPWIRLKTAASLDGKTALNNGISQWITGEAARHDGHRWRARSCAIITGIGTVKSDNPQLSVRHVETARQPKKIIVDSHLTIPLDAKLLQGGGEVLIFAAHDEDVEKKEMLDRMGVQVIVIPNGKGAVDLRKMMTVLADMEINEVLIEAGCELNGALIEAELVDEMIFYLAPHLLGDDARGMIKLPELTCLEQKKELKIQDVRMIGQDIRIIAKFPSSRRQS</sequence>
<feature type="binding site" evidence="15">
    <location>
        <position position="225"/>
    </location>
    <ligand>
        <name>NADP(+)</name>
        <dbReference type="ChEBI" id="CHEBI:58349"/>
    </ligand>
</feature>
<name>A0A1H2DSS4_9PROT</name>
<evidence type="ECO:0000256" key="4">
    <source>
        <dbReference type="ARBA" id="ARBA00005259"/>
    </source>
</evidence>
<keyword evidence="6 13" id="KW-0686">Riboflavin biosynthesis</keyword>
<dbReference type="InterPro" id="IPR004794">
    <property type="entry name" value="Eubact_RibD"/>
</dbReference>
<dbReference type="PROSITE" id="PS00903">
    <property type="entry name" value="CYT_DCMP_DEAMINASES_1"/>
    <property type="match status" value="1"/>
</dbReference>
<feature type="binding site" evidence="15">
    <location>
        <position position="203"/>
    </location>
    <ligand>
        <name>substrate</name>
    </ligand>
</feature>
<feature type="binding site" evidence="15">
    <location>
        <position position="295"/>
    </location>
    <ligand>
        <name>substrate</name>
    </ligand>
</feature>
<comment type="pathway">
    <text evidence="2 13">Cofactor biosynthesis; riboflavin biosynthesis; 5-amino-6-(D-ribitylamino)uracil from GTP: step 2/4.</text>
</comment>
<dbReference type="PROSITE" id="PS51747">
    <property type="entry name" value="CYT_DCMP_DEAMINASES_2"/>
    <property type="match status" value="1"/>
</dbReference>
<organism evidence="18 19">
    <name type="scientific">Nitrosomonas ureae</name>
    <dbReference type="NCBI Taxonomy" id="44577"/>
    <lineage>
        <taxon>Bacteria</taxon>
        <taxon>Pseudomonadati</taxon>
        <taxon>Pseudomonadota</taxon>
        <taxon>Betaproteobacteria</taxon>
        <taxon>Nitrosomonadales</taxon>
        <taxon>Nitrosomonadaceae</taxon>
        <taxon>Nitrosomonas</taxon>
    </lineage>
</organism>
<dbReference type="PANTHER" id="PTHR38011">
    <property type="entry name" value="DIHYDROFOLATE REDUCTASE FAMILY PROTEIN (AFU_ORTHOLOGUE AFUA_8G06820)"/>
    <property type="match status" value="1"/>
</dbReference>
<evidence type="ECO:0000256" key="7">
    <source>
        <dbReference type="ARBA" id="ARBA00022723"/>
    </source>
</evidence>
<comment type="pathway">
    <text evidence="3 13">Cofactor biosynthesis; riboflavin biosynthesis; 5-amino-6-(D-ribitylamino)uracil from GTP: step 3/4.</text>
</comment>
<evidence type="ECO:0000256" key="11">
    <source>
        <dbReference type="ARBA" id="ARBA00023002"/>
    </source>
</evidence>
<comment type="catalytic activity">
    <reaction evidence="13">
        <text>5-amino-6-(5-phospho-D-ribitylamino)uracil + NADP(+) = 5-amino-6-(5-phospho-D-ribosylamino)uracil + NADPH + H(+)</text>
        <dbReference type="Rhea" id="RHEA:17845"/>
        <dbReference type="ChEBI" id="CHEBI:15378"/>
        <dbReference type="ChEBI" id="CHEBI:57783"/>
        <dbReference type="ChEBI" id="CHEBI:58349"/>
        <dbReference type="ChEBI" id="CHEBI:58421"/>
        <dbReference type="ChEBI" id="CHEBI:58453"/>
        <dbReference type="EC" id="1.1.1.193"/>
    </reaction>
</comment>
<dbReference type="Pfam" id="PF01872">
    <property type="entry name" value="RibD_C"/>
    <property type="match status" value="1"/>
</dbReference>
<feature type="binding site" evidence="16">
    <location>
        <position position="53"/>
    </location>
    <ligand>
        <name>Zn(2+)</name>
        <dbReference type="ChEBI" id="CHEBI:29105"/>
        <note>catalytic</note>
    </ligand>
</feature>
<keyword evidence="7 13" id="KW-0479">Metal-binding</keyword>
<evidence type="ECO:0000313" key="19">
    <source>
        <dbReference type="Proteomes" id="UP000182882"/>
    </source>
</evidence>
<dbReference type="GO" id="GO:0009231">
    <property type="term" value="P:riboflavin biosynthetic process"/>
    <property type="evidence" value="ECO:0007669"/>
    <property type="project" value="UniProtKB-UniPathway"/>
</dbReference>
<feature type="binding site" evidence="15">
    <location>
        <position position="157"/>
    </location>
    <ligand>
        <name>NADP(+)</name>
        <dbReference type="ChEBI" id="CHEBI:58349"/>
    </ligand>
</feature>
<keyword evidence="12" id="KW-0511">Multifunctional enzyme</keyword>
<keyword evidence="8 13" id="KW-0378">Hydrolase</keyword>
<feature type="binding site" evidence="16">
    <location>
        <position position="87"/>
    </location>
    <ligand>
        <name>Zn(2+)</name>
        <dbReference type="ChEBI" id="CHEBI:29105"/>
        <note>catalytic</note>
    </ligand>
</feature>
<feature type="binding site" evidence="15">
    <location>
        <position position="187"/>
    </location>
    <ligand>
        <name>substrate</name>
    </ligand>
</feature>
<dbReference type="AlphaFoldDB" id="A0A1H2DSS4"/>
<dbReference type="Gene3D" id="3.40.430.10">
    <property type="entry name" value="Dihydrofolate Reductase, subunit A"/>
    <property type="match status" value="1"/>
</dbReference>
<dbReference type="InterPro" id="IPR002125">
    <property type="entry name" value="CMP_dCMP_dom"/>
</dbReference>
<dbReference type="SUPFAM" id="SSF53597">
    <property type="entry name" value="Dihydrofolate reductase-like"/>
    <property type="match status" value="1"/>
</dbReference>
<dbReference type="RefSeq" id="WP_062558501.1">
    <property type="nucleotide sequence ID" value="NZ_CP013341.1"/>
</dbReference>
<keyword evidence="19" id="KW-1185">Reference proteome</keyword>
<proteinExistence type="inferred from homology"/>
<dbReference type="EMBL" id="FNLN01000005">
    <property type="protein sequence ID" value="SDT85866.1"/>
    <property type="molecule type" value="Genomic_DNA"/>
</dbReference>
<keyword evidence="9 13" id="KW-0862">Zinc</keyword>
<dbReference type="GO" id="GO:0050661">
    <property type="term" value="F:NADP binding"/>
    <property type="evidence" value="ECO:0007669"/>
    <property type="project" value="InterPro"/>
</dbReference>
<dbReference type="KEGG" id="nur:ATY38_05935"/>
<feature type="domain" description="CMP/dCMP-type deaminase" evidence="17">
    <location>
        <begin position="4"/>
        <end position="126"/>
    </location>
</feature>